<keyword evidence="2" id="KW-0479">Metal-binding</keyword>
<sequence>MRFKAVLFDLDGTLLDRNTSLVRFVRDQYERYSPLQVVAKEDFVERFVALDNNGYVWKDNVYRQLIDEFSIPEVEWDELLDDYVTGFRKHCVGFPNLILMLTVLRNSGVRIALVSNGFGQFQSNNFESLGISHLFDAVLISEWEGLRKPDPAIFVRALSGLGVEAVEALFVGDHPENDIRASRAVGMKAAWKRNGGSSNAVEADLVIDDLEELIPYILGP</sequence>
<keyword evidence="4" id="KW-0460">Magnesium</keyword>
<keyword evidence="3 5" id="KW-0378">Hydrolase</keyword>
<dbReference type="SFLD" id="SFLDG01129">
    <property type="entry name" value="C1.5:_HAD__Beta-PGM__Phosphata"/>
    <property type="match status" value="1"/>
</dbReference>
<dbReference type="EMBL" id="JACHXK010000017">
    <property type="protein sequence ID" value="MBB3113228.1"/>
    <property type="molecule type" value="Genomic_DNA"/>
</dbReference>
<gene>
    <name evidence="5" type="ORF">FHS18_005331</name>
</gene>
<evidence type="ECO:0000256" key="1">
    <source>
        <dbReference type="ARBA" id="ARBA00001946"/>
    </source>
</evidence>
<proteinExistence type="predicted"/>
<reference evidence="5 6" key="1">
    <citation type="submission" date="2020-08" db="EMBL/GenBank/DDBJ databases">
        <title>Genomic Encyclopedia of Type Strains, Phase III (KMG-III): the genomes of soil and plant-associated and newly described type strains.</title>
        <authorList>
            <person name="Whitman W."/>
        </authorList>
    </citation>
    <scope>NUCLEOTIDE SEQUENCE [LARGE SCALE GENOMIC DNA]</scope>
    <source>
        <strain evidence="5 6">CECT 5862</strain>
    </source>
</reference>
<organism evidence="5 6">
    <name type="scientific">Paenibacillus phyllosphaerae</name>
    <dbReference type="NCBI Taxonomy" id="274593"/>
    <lineage>
        <taxon>Bacteria</taxon>
        <taxon>Bacillati</taxon>
        <taxon>Bacillota</taxon>
        <taxon>Bacilli</taxon>
        <taxon>Bacillales</taxon>
        <taxon>Paenibacillaceae</taxon>
        <taxon>Paenibacillus</taxon>
    </lineage>
</organism>
<dbReference type="InterPro" id="IPR051400">
    <property type="entry name" value="HAD-like_hydrolase"/>
</dbReference>
<accession>A0A7W5B2N6</accession>
<dbReference type="GO" id="GO:0046872">
    <property type="term" value="F:metal ion binding"/>
    <property type="evidence" value="ECO:0007669"/>
    <property type="project" value="UniProtKB-KW"/>
</dbReference>
<dbReference type="Pfam" id="PF13419">
    <property type="entry name" value="HAD_2"/>
    <property type="match status" value="1"/>
</dbReference>
<keyword evidence="6" id="KW-1185">Reference proteome</keyword>
<dbReference type="NCBIfam" id="TIGR01509">
    <property type="entry name" value="HAD-SF-IA-v3"/>
    <property type="match status" value="1"/>
</dbReference>
<evidence type="ECO:0000256" key="4">
    <source>
        <dbReference type="ARBA" id="ARBA00022842"/>
    </source>
</evidence>
<dbReference type="InterPro" id="IPR006439">
    <property type="entry name" value="HAD-SF_hydro_IA"/>
</dbReference>
<dbReference type="PANTHER" id="PTHR46470:SF2">
    <property type="entry name" value="GLYCERALDEHYDE 3-PHOSPHATE PHOSPHATASE"/>
    <property type="match status" value="1"/>
</dbReference>
<dbReference type="Gene3D" id="1.10.150.520">
    <property type="match status" value="1"/>
</dbReference>
<dbReference type="Gene3D" id="3.40.50.1000">
    <property type="entry name" value="HAD superfamily/HAD-like"/>
    <property type="match status" value="1"/>
</dbReference>
<evidence type="ECO:0000313" key="6">
    <source>
        <dbReference type="Proteomes" id="UP000570361"/>
    </source>
</evidence>
<dbReference type="PANTHER" id="PTHR46470">
    <property type="entry name" value="N-ACYLNEURAMINATE-9-PHOSPHATASE"/>
    <property type="match status" value="1"/>
</dbReference>
<evidence type="ECO:0000256" key="3">
    <source>
        <dbReference type="ARBA" id="ARBA00022801"/>
    </source>
</evidence>
<dbReference type="PRINTS" id="PR00413">
    <property type="entry name" value="HADHALOGNASE"/>
</dbReference>
<dbReference type="GO" id="GO:0016791">
    <property type="term" value="F:phosphatase activity"/>
    <property type="evidence" value="ECO:0007669"/>
    <property type="project" value="TreeGrafter"/>
</dbReference>
<dbReference type="Proteomes" id="UP000570361">
    <property type="component" value="Unassembled WGS sequence"/>
</dbReference>
<dbReference type="InterPro" id="IPR023214">
    <property type="entry name" value="HAD_sf"/>
</dbReference>
<evidence type="ECO:0000256" key="2">
    <source>
        <dbReference type="ARBA" id="ARBA00022723"/>
    </source>
</evidence>
<dbReference type="InterPro" id="IPR041492">
    <property type="entry name" value="HAD_2"/>
</dbReference>
<name>A0A7W5B2N6_9BACL</name>
<dbReference type="NCBIfam" id="TIGR01549">
    <property type="entry name" value="HAD-SF-IA-v1"/>
    <property type="match status" value="1"/>
</dbReference>
<evidence type="ECO:0000313" key="5">
    <source>
        <dbReference type="EMBL" id="MBB3113228.1"/>
    </source>
</evidence>
<dbReference type="GO" id="GO:0044281">
    <property type="term" value="P:small molecule metabolic process"/>
    <property type="evidence" value="ECO:0007669"/>
    <property type="project" value="UniProtKB-ARBA"/>
</dbReference>
<dbReference type="SFLD" id="SFLDS00003">
    <property type="entry name" value="Haloacid_Dehalogenase"/>
    <property type="match status" value="1"/>
</dbReference>
<dbReference type="SUPFAM" id="SSF56784">
    <property type="entry name" value="HAD-like"/>
    <property type="match status" value="1"/>
</dbReference>
<protein>
    <submittedName>
        <fullName evidence="5">Putative hydrolase of the HAD superfamily</fullName>
    </submittedName>
</protein>
<dbReference type="RefSeq" id="WP_183603322.1">
    <property type="nucleotide sequence ID" value="NZ_JACHXK010000017.1"/>
</dbReference>
<dbReference type="AlphaFoldDB" id="A0A7W5B2N6"/>
<comment type="cofactor">
    <cofactor evidence="1">
        <name>Mg(2+)</name>
        <dbReference type="ChEBI" id="CHEBI:18420"/>
    </cofactor>
</comment>
<comment type="caution">
    <text evidence="5">The sequence shown here is derived from an EMBL/GenBank/DDBJ whole genome shotgun (WGS) entry which is preliminary data.</text>
</comment>
<dbReference type="InterPro" id="IPR036412">
    <property type="entry name" value="HAD-like_sf"/>
</dbReference>